<protein>
    <recommendedName>
        <fullName evidence="4">Prepilin-type N-terminal cleavage/methylation domain-containing protein</fullName>
    </recommendedName>
</protein>
<organism evidence="2 3">
    <name type="scientific">Candidatus Nealsonbacteria bacterium CG18_big_fil_WC_8_21_14_2_50_37_10</name>
    <dbReference type="NCBI Taxonomy" id="1974717"/>
    <lineage>
        <taxon>Bacteria</taxon>
        <taxon>Candidatus Nealsoniibacteriota</taxon>
    </lineage>
</organism>
<dbReference type="EMBL" id="PCUC01000095">
    <property type="protein sequence ID" value="PIQ06707.1"/>
    <property type="molecule type" value="Genomic_DNA"/>
</dbReference>
<comment type="caution">
    <text evidence="2">The sequence shown here is derived from an EMBL/GenBank/DDBJ whole genome shotgun (WGS) entry which is preliminary data.</text>
</comment>
<reference evidence="2 3" key="1">
    <citation type="submission" date="2017-09" db="EMBL/GenBank/DDBJ databases">
        <title>Depth-based differentiation of microbial function through sediment-hosted aquifers and enrichment of novel symbionts in the deep terrestrial subsurface.</title>
        <authorList>
            <person name="Probst A.J."/>
            <person name="Ladd B."/>
            <person name="Jarett J.K."/>
            <person name="Geller-Mcgrath D.E."/>
            <person name="Sieber C.M."/>
            <person name="Emerson J.B."/>
            <person name="Anantharaman K."/>
            <person name="Thomas B.C."/>
            <person name="Malmstrom R."/>
            <person name="Stieglmeier M."/>
            <person name="Klingl A."/>
            <person name="Woyke T."/>
            <person name="Ryan C.M."/>
            <person name="Banfield J.F."/>
        </authorList>
    </citation>
    <scope>NUCLEOTIDE SEQUENCE [LARGE SCALE GENOMIC DNA]</scope>
    <source>
        <strain evidence="2">CG18_big_fil_WC_8_21_14_2_50_37_10</strain>
    </source>
</reference>
<gene>
    <name evidence="2" type="ORF">COW72_01710</name>
</gene>
<dbReference type="NCBIfam" id="TIGR02532">
    <property type="entry name" value="IV_pilin_GFxxxE"/>
    <property type="match status" value="1"/>
</dbReference>
<keyword evidence="1" id="KW-0812">Transmembrane</keyword>
<dbReference type="AlphaFoldDB" id="A0A2H0FJ31"/>
<keyword evidence="1" id="KW-1133">Transmembrane helix</keyword>
<evidence type="ECO:0000313" key="2">
    <source>
        <dbReference type="EMBL" id="PIQ06707.1"/>
    </source>
</evidence>
<evidence type="ECO:0000313" key="3">
    <source>
        <dbReference type="Proteomes" id="UP000230778"/>
    </source>
</evidence>
<proteinExistence type="predicted"/>
<dbReference type="Pfam" id="PF07963">
    <property type="entry name" value="N_methyl"/>
    <property type="match status" value="1"/>
</dbReference>
<name>A0A2H0FJ31_9BACT</name>
<dbReference type="InterPro" id="IPR012902">
    <property type="entry name" value="N_methyl_site"/>
</dbReference>
<evidence type="ECO:0008006" key="4">
    <source>
        <dbReference type="Google" id="ProtNLM"/>
    </source>
</evidence>
<accession>A0A2H0FJ31</accession>
<dbReference type="Proteomes" id="UP000230778">
    <property type="component" value="Unassembled WGS sequence"/>
</dbReference>
<keyword evidence="1" id="KW-0472">Membrane</keyword>
<feature type="transmembrane region" description="Helical" evidence="1">
    <location>
        <begin position="12"/>
        <end position="37"/>
    </location>
</feature>
<evidence type="ECO:0000256" key="1">
    <source>
        <dbReference type="SAM" id="Phobius"/>
    </source>
</evidence>
<dbReference type="PROSITE" id="PS00409">
    <property type="entry name" value="PROKAR_NTER_METHYL"/>
    <property type="match status" value="1"/>
</dbReference>
<sequence length="202" mass="22452">MKLMSIQHIQKGYTLIEILVAVGIFTILIAAPTGFFVGSLRGQLKTLASQKLLDNTSYTLEYISRSLRMAKKELSADPLTACLLEGGTILYGHNYQITRGGNGLKFINYKNECQEFFLDENDHRLKESKNGAAPVALTAEDLEITSLTGLKFKLSGESQADTDQPRVTLFLKIKGARGQKPELQPEIKIQTTISQRNLDVPY</sequence>